<dbReference type="PANTHER" id="PTHR10314">
    <property type="entry name" value="CYSTATHIONINE BETA-SYNTHASE"/>
    <property type="match status" value="1"/>
</dbReference>
<keyword evidence="5" id="KW-0808">Transferase</keyword>
<dbReference type="InterPro" id="IPR001926">
    <property type="entry name" value="TrpB-like_PALP"/>
</dbReference>
<dbReference type="Gene3D" id="3.40.50.1100">
    <property type="match status" value="2"/>
</dbReference>
<comment type="cofactor">
    <cofactor evidence="1">
        <name>pyridoxal 5'-phosphate</name>
        <dbReference type="ChEBI" id="CHEBI:597326"/>
    </cofactor>
</comment>
<dbReference type="FunFam" id="3.40.50.1100:FF:000096">
    <property type="entry name" value="Related to cysteine synthase"/>
    <property type="match status" value="1"/>
</dbReference>
<evidence type="ECO:0000256" key="5">
    <source>
        <dbReference type="ARBA" id="ARBA00022679"/>
    </source>
</evidence>
<comment type="subcellular location">
    <subcellularLocation>
        <location evidence="2">Mitochondrion outer membrane</location>
        <topology evidence="2">Single-pass membrane protein</topology>
    </subcellularLocation>
</comment>
<accession>A0A5E8B3R1</accession>
<dbReference type="GO" id="GO:0006535">
    <property type="term" value="P:cysteine biosynthetic process from serine"/>
    <property type="evidence" value="ECO:0007669"/>
    <property type="project" value="InterPro"/>
</dbReference>
<evidence type="ECO:0000256" key="6">
    <source>
        <dbReference type="ARBA" id="ARBA00022692"/>
    </source>
</evidence>
<evidence type="ECO:0000256" key="10">
    <source>
        <dbReference type="ARBA" id="ARBA00023136"/>
    </source>
</evidence>
<feature type="region of interest" description="Disordered" evidence="13">
    <location>
        <begin position="41"/>
        <end position="61"/>
    </location>
</feature>
<name>A0A5E8B3R1_9ASCO</name>
<evidence type="ECO:0000256" key="8">
    <source>
        <dbReference type="ARBA" id="ARBA00022989"/>
    </source>
</evidence>
<evidence type="ECO:0000256" key="7">
    <source>
        <dbReference type="ARBA" id="ARBA00022787"/>
    </source>
</evidence>
<evidence type="ECO:0000256" key="4">
    <source>
        <dbReference type="ARBA" id="ARBA00012681"/>
    </source>
</evidence>
<dbReference type="OrthoDB" id="10259545at2759"/>
<dbReference type="InterPro" id="IPR036052">
    <property type="entry name" value="TrpB-like_PALP_sf"/>
</dbReference>
<keyword evidence="8 14" id="KW-1133">Transmembrane helix</keyword>
<dbReference type="GeneID" id="43579867"/>
<evidence type="ECO:0000256" key="14">
    <source>
        <dbReference type="SAM" id="Phobius"/>
    </source>
</evidence>
<keyword evidence="6 14" id="KW-0812">Transmembrane</keyword>
<keyword evidence="17" id="KW-1185">Reference proteome</keyword>
<evidence type="ECO:0000313" key="17">
    <source>
        <dbReference type="Proteomes" id="UP000398389"/>
    </source>
</evidence>
<comment type="similarity">
    <text evidence="3">Belongs to the cysteine synthase/cystathionine beta-synthase family.</text>
</comment>
<feature type="domain" description="Tryptophan synthase beta chain-like PALP" evidence="15">
    <location>
        <begin position="84"/>
        <end position="416"/>
    </location>
</feature>
<feature type="compositionally biased region" description="Polar residues" evidence="13">
    <location>
        <begin position="49"/>
        <end position="61"/>
    </location>
</feature>
<keyword evidence="10 14" id="KW-0472">Membrane</keyword>
<evidence type="ECO:0000256" key="1">
    <source>
        <dbReference type="ARBA" id="ARBA00001933"/>
    </source>
</evidence>
<gene>
    <name evidence="16" type="ORF">SAPINGB_P001044</name>
</gene>
<dbReference type="EC" id="2.5.1.47" evidence="4"/>
<keyword evidence="7" id="KW-1000">Mitochondrion outer membrane</keyword>
<dbReference type="RefSeq" id="XP_031851658.1">
    <property type="nucleotide sequence ID" value="XM_031995767.1"/>
</dbReference>
<dbReference type="InterPro" id="IPR050214">
    <property type="entry name" value="Cys_Synth/Cystath_Beta-Synth"/>
</dbReference>
<dbReference type="SUPFAM" id="SSF53686">
    <property type="entry name" value="Tryptophan synthase beta subunit-like PLP-dependent enzymes"/>
    <property type="match status" value="1"/>
</dbReference>
<keyword evidence="9" id="KW-0496">Mitochondrion</keyword>
<proteinExistence type="inferred from homology"/>
<feature type="transmembrane region" description="Helical" evidence="14">
    <location>
        <begin position="12"/>
        <end position="34"/>
    </location>
</feature>
<evidence type="ECO:0000256" key="3">
    <source>
        <dbReference type="ARBA" id="ARBA00007103"/>
    </source>
</evidence>
<dbReference type="Proteomes" id="UP000398389">
    <property type="component" value="Unassembled WGS sequence"/>
</dbReference>
<evidence type="ECO:0000313" key="16">
    <source>
        <dbReference type="EMBL" id="VVT46096.1"/>
    </source>
</evidence>
<dbReference type="InterPro" id="IPR001216">
    <property type="entry name" value="P-phosphate_BS"/>
</dbReference>
<dbReference type="AlphaFoldDB" id="A0A5E8B3R1"/>
<evidence type="ECO:0000256" key="9">
    <source>
        <dbReference type="ARBA" id="ARBA00023128"/>
    </source>
</evidence>
<reference evidence="16 17" key="1">
    <citation type="submission" date="2019-09" db="EMBL/GenBank/DDBJ databases">
        <authorList>
            <person name="Brejova B."/>
        </authorList>
    </citation>
    <scope>NUCLEOTIDE SEQUENCE [LARGE SCALE GENOMIC DNA]</scope>
</reference>
<organism evidence="16 17">
    <name type="scientific">Magnusiomyces paraingens</name>
    <dbReference type="NCBI Taxonomy" id="2606893"/>
    <lineage>
        <taxon>Eukaryota</taxon>
        <taxon>Fungi</taxon>
        <taxon>Dikarya</taxon>
        <taxon>Ascomycota</taxon>
        <taxon>Saccharomycotina</taxon>
        <taxon>Dipodascomycetes</taxon>
        <taxon>Dipodascales</taxon>
        <taxon>Dipodascaceae</taxon>
        <taxon>Magnusiomyces</taxon>
    </lineage>
</organism>
<evidence type="ECO:0000256" key="11">
    <source>
        <dbReference type="ARBA" id="ARBA00047931"/>
    </source>
</evidence>
<evidence type="ECO:0000256" key="13">
    <source>
        <dbReference type="SAM" id="MobiDB-lite"/>
    </source>
</evidence>
<comment type="catalytic activity">
    <reaction evidence="11">
        <text>O-acetyl-L-serine + hydrogen sulfide = L-cysteine + acetate</text>
        <dbReference type="Rhea" id="RHEA:14829"/>
        <dbReference type="ChEBI" id="CHEBI:29919"/>
        <dbReference type="ChEBI" id="CHEBI:30089"/>
        <dbReference type="ChEBI" id="CHEBI:35235"/>
        <dbReference type="ChEBI" id="CHEBI:58340"/>
        <dbReference type="EC" id="2.5.1.47"/>
    </reaction>
</comment>
<sequence length="441" mass="46795">MPALLSLHSEAAPTALLLAIASALLGAYSAYLVIDFRDASRHPRDSKKNSSSPSTHPIQLTDLTSSKLSTIPLAPLQPVRAGVEELIGNTPMVELRSLSAATGCRILAKLELANPGGSAKDRVALAIIEAAEAAGQISPNCGDAVFEGTSGSTGISLAMLASAKGYTAHIALPDDTSTEKVQLLETLGAVVYKVRPASIVDSDQYVNFARRKTNEINAAADAAAAANPEAPRLPRAVFADQFENEANWHTHFKHTGPEIFAQTDGGKLDAFITGAGTGGTIAGVARFLKSTIKRSPGSTPFRVILADPQGSGFYNRIKYGVMYAPTEQEGTRRRHQVDTIVEGIGLNRITVNFQAGEKYIDDAVCVSDKEALQMAKWLVSHDGIFIGSSSAINCVATYRTAKALGPGHTIVTILCDSGSRHLSKFWKEAQTVEPLESLDNL</sequence>
<evidence type="ECO:0000259" key="15">
    <source>
        <dbReference type="Pfam" id="PF00291"/>
    </source>
</evidence>
<dbReference type="EMBL" id="CABVLU010000001">
    <property type="protein sequence ID" value="VVT46096.1"/>
    <property type="molecule type" value="Genomic_DNA"/>
</dbReference>
<evidence type="ECO:0000256" key="2">
    <source>
        <dbReference type="ARBA" id="ARBA00004572"/>
    </source>
</evidence>
<evidence type="ECO:0000256" key="12">
    <source>
        <dbReference type="ARBA" id="ARBA00078545"/>
    </source>
</evidence>
<dbReference type="GO" id="GO:0004124">
    <property type="term" value="F:cysteine synthase activity"/>
    <property type="evidence" value="ECO:0007669"/>
    <property type="project" value="UniProtKB-EC"/>
</dbReference>
<dbReference type="PROSITE" id="PS00901">
    <property type="entry name" value="CYS_SYNTHASE"/>
    <property type="match status" value="1"/>
</dbReference>
<dbReference type="Pfam" id="PF00291">
    <property type="entry name" value="PALP"/>
    <property type="match status" value="1"/>
</dbReference>
<protein>
    <recommendedName>
        <fullName evidence="4">cysteine synthase</fullName>
        <ecNumber evidence="4">2.5.1.47</ecNumber>
    </recommendedName>
    <alternativeName>
        <fullName evidence="12">Cysteine synthase-like protein</fullName>
    </alternativeName>
</protein>
<dbReference type="GO" id="GO:0005741">
    <property type="term" value="C:mitochondrial outer membrane"/>
    <property type="evidence" value="ECO:0007669"/>
    <property type="project" value="UniProtKB-SubCell"/>
</dbReference>
<dbReference type="CDD" id="cd01561">
    <property type="entry name" value="CBS_like"/>
    <property type="match status" value="1"/>
</dbReference>